<organism evidence="5 6">
    <name type="scientific">Herbaspirillum lusitanum</name>
    <dbReference type="NCBI Taxonomy" id="213312"/>
    <lineage>
        <taxon>Bacteria</taxon>
        <taxon>Pseudomonadati</taxon>
        <taxon>Pseudomonadota</taxon>
        <taxon>Betaproteobacteria</taxon>
        <taxon>Burkholderiales</taxon>
        <taxon>Oxalobacteraceae</taxon>
        <taxon>Herbaspirillum</taxon>
    </lineage>
</organism>
<evidence type="ECO:0000256" key="1">
    <source>
        <dbReference type="ARBA" id="ARBA00022723"/>
    </source>
</evidence>
<dbReference type="Gene3D" id="1.20.1440.320">
    <property type="match status" value="1"/>
</dbReference>
<dbReference type="EMBL" id="JAQQFM010000008">
    <property type="protein sequence ID" value="MFL9926405.1"/>
    <property type="molecule type" value="Genomic_DNA"/>
</dbReference>
<keyword evidence="4" id="KW-0812">Transmembrane</keyword>
<dbReference type="InterPro" id="IPR036412">
    <property type="entry name" value="HAD-like_sf"/>
</dbReference>
<proteinExistence type="predicted"/>
<evidence type="ECO:0000313" key="6">
    <source>
        <dbReference type="Proteomes" id="UP001629246"/>
    </source>
</evidence>
<protein>
    <submittedName>
        <fullName evidence="5">HAD family hydrolase</fullName>
    </submittedName>
</protein>
<evidence type="ECO:0000313" key="5">
    <source>
        <dbReference type="EMBL" id="MFL9926405.1"/>
    </source>
</evidence>
<keyword evidence="2 5" id="KW-0378">Hydrolase</keyword>
<keyword evidence="1" id="KW-0479">Metal-binding</keyword>
<gene>
    <name evidence="5" type="ORF">PQR62_19165</name>
</gene>
<dbReference type="InterPro" id="IPR023214">
    <property type="entry name" value="HAD_sf"/>
</dbReference>
<evidence type="ECO:0000256" key="2">
    <source>
        <dbReference type="ARBA" id="ARBA00022801"/>
    </source>
</evidence>
<evidence type="ECO:0000256" key="4">
    <source>
        <dbReference type="SAM" id="Phobius"/>
    </source>
</evidence>
<comment type="caution">
    <text evidence="5">The sequence shown here is derived from an EMBL/GenBank/DDBJ whole genome shotgun (WGS) entry which is preliminary data.</text>
</comment>
<dbReference type="Pfam" id="PF12710">
    <property type="entry name" value="HAD"/>
    <property type="match status" value="1"/>
</dbReference>
<keyword evidence="6" id="KW-1185">Reference proteome</keyword>
<keyword evidence="4" id="KW-0472">Membrane</keyword>
<name>A0ABW9AES6_9BURK</name>
<dbReference type="RefSeq" id="WP_408159608.1">
    <property type="nucleotide sequence ID" value="NZ_JAQQFM010000008.1"/>
</dbReference>
<keyword evidence="4" id="KW-1133">Transmembrane helix</keyword>
<dbReference type="SUPFAM" id="SSF56784">
    <property type="entry name" value="HAD-like"/>
    <property type="match status" value="1"/>
</dbReference>
<keyword evidence="3" id="KW-0460">Magnesium</keyword>
<accession>A0ABW9AES6</accession>
<dbReference type="InterPro" id="IPR050582">
    <property type="entry name" value="HAD-like_SerB"/>
</dbReference>
<reference evidence="5 6" key="1">
    <citation type="journal article" date="2024" name="Chem. Sci.">
        <title>Discovery of megapolipeptins by genome mining of a Burkholderiales bacteria collection.</title>
        <authorList>
            <person name="Paulo B.S."/>
            <person name="Recchia M.J.J."/>
            <person name="Lee S."/>
            <person name="Fergusson C.H."/>
            <person name="Romanowski S.B."/>
            <person name="Hernandez A."/>
            <person name="Krull N."/>
            <person name="Liu D.Y."/>
            <person name="Cavanagh H."/>
            <person name="Bos A."/>
            <person name="Gray C.A."/>
            <person name="Murphy B.T."/>
            <person name="Linington R.G."/>
            <person name="Eustaquio A.S."/>
        </authorList>
    </citation>
    <scope>NUCLEOTIDE SEQUENCE [LARGE SCALE GENOMIC DNA]</scope>
    <source>
        <strain evidence="5 6">RL21-008-BIB-A</strain>
    </source>
</reference>
<dbReference type="InterPro" id="IPR006311">
    <property type="entry name" value="TAT_signal"/>
</dbReference>
<feature type="transmembrane region" description="Helical" evidence="4">
    <location>
        <begin position="20"/>
        <end position="40"/>
    </location>
</feature>
<dbReference type="Proteomes" id="UP001629246">
    <property type="component" value="Unassembled WGS sequence"/>
</dbReference>
<dbReference type="GO" id="GO:0016787">
    <property type="term" value="F:hydrolase activity"/>
    <property type="evidence" value="ECO:0007669"/>
    <property type="project" value="UniProtKB-KW"/>
</dbReference>
<dbReference type="PANTHER" id="PTHR43344">
    <property type="entry name" value="PHOSPHOSERINE PHOSPHATASE"/>
    <property type="match status" value="1"/>
</dbReference>
<evidence type="ECO:0000256" key="3">
    <source>
        <dbReference type="ARBA" id="ARBA00022842"/>
    </source>
</evidence>
<dbReference type="PANTHER" id="PTHR43344:SF13">
    <property type="entry name" value="PHOSPHATASE RV3661-RELATED"/>
    <property type="match status" value="1"/>
</dbReference>
<sequence>MHNMKNEQQGNAPVIARRGFLGRALASAAGAAMVGAPVLAEAKMKKAKAPVGLDRAKWSPRNHEMVAQMIAMYGNTSAGYKSNKRPYAVFDWDNTSIMNDCEEALLMHQINTLSFKLTPAEFGAIIRQNVPPGPFSKDFKNAAGNIVDLDSICADLDADYAFLHAGYKGFAGSKSLEEISVTSEFLDFRAKLYYLYEAVNDTHGVNVGYPWVIYFFANMSVAEVMALAEASNDAALGAALTKVKYTSPADRPGRAGVVSVTHFHGIRLCTEVGGMMDTFRDHGIDIYVCTASLEDVVAVFATNPKYGYNVQRENVIGLRLEQQGGAYRNAYLKNWPLTWGPGKTVAIKSELVAAKGYGPLFVAGDSDGDYDMLRDFADTRFGLIVNRMKNGKIGELSKLAATQMTSGQPRFLLQGRQESTGNWLPVETSIKYGKTAPLLIA</sequence>
<dbReference type="Gene3D" id="3.40.50.1000">
    <property type="entry name" value="HAD superfamily/HAD-like"/>
    <property type="match status" value="1"/>
</dbReference>
<dbReference type="PROSITE" id="PS51318">
    <property type="entry name" value="TAT"/>
    <property type="match status" value="1"/>
</dbReference>